<organism evidence="3 4">
    <name type="scientific">Cudoniella acicularis</name>
    <dbReference type="NCBI Taxonomy" id="354080"/>
    <lineage>
        <taxon>Eukaryota</taxon>
        <taxon>Fungi</taxon>
        <taxon>Dikarya</taxon>
        <taxon>Ascomycota</taxon>
        <taxon>Pezizomycotina</taxon>
        <taxon>Leotiomycetes</taxon>
        <taxon>Helotiales</taxon>
        <taxon>Tricladiaceae</taxon>
        <taxon>Cudoniella</taxon>
    </lineage>
</organism>
<accession>A0A8H4W534</accession>
<feature type="domain" description="Heterokaryon incompatibility" evidence="1">
    <location>
        <begin position="673"/>
        <end position="821"/>
    </location>
</feature>
<dbReference type="Proteomes" id="UP000566819">
    <property type="component" value="Unassembled WGS sequence"/>
</dbReference>
<dbReference type="InterPro" id="IPR010730">
    <property type="entry name" value="HET"/>
</dbReference>
<dbReference type="Pfam" id="PF06985">
    <property type="entry name" value="HET"/>
    <property type="match status" value="1"/>
</dbReference>
<protein>
    <recommendedName>
        <fullName evidence="5">Heterokaryon incompatibility domain-containing protein</fullName>
    </recommendedName>
</protein>
<gene>
    <name evidence="3" type="ORF">G7Y89_g3549</name>
</gene>
<dbReference type="AlphaFoldDB" id="A0A8H4W534"/>
<dbReference type="PANTHER" id="PTHR33112:SF10">
    <property type="entry name" value="TOL"/>
    <property type="match status" value="1"/>
</dbReference>
<reference evidence="3 4" key="1">
    <citation type="submission" date="2020-03" db="EMBL/GenBank/DDBJ databases">
        <title>Draft Genome Sequence of Cudoniella acicularis.</title>
        <authorList>
            <person name="Buettner E."/>
            <person name="Kellner H."/>
        </authorList>
    </citation>
    <scope>NUCLEOTIDE SEQUENCE [LARGE SCALE GENOMIC DNA]</scope>
    <source>
        <strain evidence="3 4">DSM 108380</strain>
    </source>
</reference>
<evidence type="ECO:0008006" key="5">
    <source>
        <dbReference type="Google" id="ProtNLM"/>
    </source>
</evidence>
<dbReference type="InterPro" id="IPR046541">
    <property type="entry name" value="DUF6606"/>
</dbReference>
<evidence type="ECO:0000313" key="4">
    <source>
        <dbReference type="Proteomes" id="UP000566819"/>
    </source>
</evidence>
<dbReference type="Pfam" id="PF20255">
    <property type="entry name" value="DUF6606"/>
    <property type="match status" value="1"/>
</dbReference>
<evidence type="ECO:0000259" key="1">
    <source>
        <dbReference type="Pfam" id="PF06985"/>
    </source>
</evidence>
<feature type="domain" description="DUF6606" evidence="2">
    <location>
        <begin position="17"/>
        <end position="214"/>
    </location>
</feature>
<proteinExistence type="predicted"/>
<evidence type="ECO:0000259" key="2">
    <source>
        <dbReference type="Pfam" id="PF20255"/>
    </source>
</evidence>
<sequence>MNSMARKLEMDSLLYQINHIFLPPQLPNKEEKNVSHERSLHETVYLALQLFEKYFPSGQRPEVDRCIRMMRSMICIRDANGFLDPTRLDDEIMNLSDKDSLAIHIRSQNAGLVVTKIGAEIQFESFELLARSQDAMGCKGRLHRRFPGPAMAVKHSLIADPSFRQPFIDVLVKLDRETGPRSRPQVNENGIFEETGDDFYSEIDTVDPWRVTEMRFPARQQHVSLYKDFMVFLMSHILNNCAGQNLSHDLLFVMTAKISRRLLKLGYKEETPWFTFARKSIKNTELFLQNKWDIVESGVRDTLDLSGLQSLDFHQDTLLSMDTLRPYLKKISSQKPNMESSKTEVIEGDTFRRNEKGYLPNGKFSQDKELLFFELADFERWVELNLDSHRNVTKELPFHKNLSSQELLPPPPPGAEYGIFAREVAFFPVALPEGFHIGPTETDDGYFNPGIESTEVEYLDNFHRQLRLLESGSEALGSVDDKWNYFTDNTFSLELFKRIEGLTTTFPRRTSPRLCNRCSEFRIFDPNFEVYLSLYKLKETTSTCELCTVFYGVLQPSGTRYPIRPMRVYREGSNLKFDDQPVLRICAGPEWEDDQDIQIGFPTLPKVGSPVHFTLLREWLRVCDEKHAKFGCTDGDMRKPGGWLPTRVLDVGENKKRNLLRLHCTKSTDRGEYIALSHCWGKPTSRERERSCTFQHNISDREEGIDFDELAETFQDAVTVTRELGKRYLWIDSLCIIQDNRQDWEREAKLMEAVFSTAYCTIAATSAKGSTVGFLGDRPVKRCLRVPNTSKNAVYFCETVDNFRGDVEEGVLNQRGWVFQERALSRRIIHFSDNQTYFECGQGVHCETLGRMKNPQTQLLGDPQFPKVALRRNHSKRIQLFSLLFETYSKLRLTVATDRSFALSGLQKRLAKNLDTELAWGIIKCYLHRSILWRRAGDKMMKRIAYPPQREVPSWSWMAYEGGISYMDIPPKQVEWTDAVRLCDRQMQSPNNAIDKELRGLAIPFSFDEMGKEMWRLVFDERERSDLRALKCIVVGREELAPSINRNEQAFYTPSGARLKTSLGSDLKGAGSRVSGGVLAGELGYGGLKGEE</sequence>
<keyword evidence="4" id="KW-1185">Reference proteome</keyword>
<comment type="caution">
    <text evidence="3">The sequence shown here is derived from an EMBL/GenBank/DDBJ whole genome shotgun (WGS) entry which is preliminary data.</text>
</comment>
<name>A0A8H4W534_9HELO</name>
<dbReference type="PANTHER" id="PTHR33112">
    <property type="entry name" value="DOMAIN PROTEIN, PUTATIVE-RELATED"/>
    <property type="match status" value="1"/>
</dbReference>
<evidence type="ECO:0000313" key="3">
    <source>
        <dbReference type="EMBL" id="KAF4634558.1"/>
    </source>
</evidence>
<dbReference type="OrthoDB" id="3451222at2759"/>
<dbReference type="EMBL" id="JAAMPI010000176">
    <property type="protein sequence ID" value="KAF4634558.1"/>
    <property type="molecule type" value="Genomic_DNA"/>
</dbReference>